<dbReference type="Gene3D" id="3.30.930.10">
    <property type="entry name" value="Bira Bifunctional Protein, Domain 2"/>
    <property type="match status" value="1"/>
</dbReference>
<dbReference type="GO" id="GO:0005524">
    <property type="term" value="F:ATP binding"/>
    <property type="evidence" value="ECO:0007669"/>
    <property type="project" value="UniProtKB-UniRule"/>
</dbReference>
<comment type="catalytic activity">
    <reaction evidence="6 7 8">
        <text>tRNA(Lys) + L-lysine + ATP = L-lysyl-tRNA(Lys) + AMP + diphosphate</text>
        <dbReference type="Rhea" id="RHEA:20792"/>
        <dbReference type="Rhea" id="RHEA-COMP:9696"/>
        <dbReference type="Rhea" id="RHEA-COMP:9697"/>
        <dbReference type="ChEBI" id="CHEBI:30616"/>
        <dbReference type="ChEBI" id="CHEBI:32551"/>
        <dbReference type="ChEBI" id="CHEBI:33019"/>
        <dbReference type="ChEBI" id="CHEBI:78442"/>
        <dbReference type="ChEBI" id="CHEBI:78529"/>
        <dbReference type="ChEBI" id="CHEBI:456215"/>
        <dbReference type="EC" id="6.1.1.6"/>
    </reaction>
</comment>
<dbReference type="InterPro" id="IPR002313">
    <property type="entry name" value="Lys-tRNA-ligase_II"/>
</dbReference>
<evidence type="ECO:0000256" key="8">
    <source>
        <dbReference type="RuleBase" id="RU000336"/>
    </source>
</evidence>
<evidence type="ECO:0000259" key="9">
    <source>
        <dbReference type="PROSITE" id="PS50862"/>
    </source>
</evidence>
<keyword evidence="4 7" id="KW-0067">ATP-binding</keyword>
<comment type="caution">
    <text evidence="7">Lacks conserved residue(s) required for the propagation of feature annotation.</text>
</comment>
<dbReference type="CDD" id="cd04322">
    <property type="entry name" value="LysRS_N"/>
    <property type="match status" value="1"/>
</dbReference>
<dbReference type="InterPro" id="IPR006195">
    <property type="entry name" value="aa-tRNA-synth_II"/>
</dbReference>
<evidence type="ECO:0000313" key="11">
    <source>
        <dbReference type="Proteomes" id="UP000231408"/>
    </source>
</evidence>
<reference evidence="10 11" key="1">
    <citation type="submission" date="2017-09" db="EMBL/GenBank/DDBJ databases">
        <title>Depth-based differentiation of microbial function through sediment-hosted aquifers and enrichment of novel symbionts in the deep terrestrial subsurface.</title>
        <authorList>
            <person name="Probst A.J."/>
            <person name="Ladd B."/>
            <person name="Jarett J.K."/>
            <person name="Geller-Mcgrath D.E."/>
            <person name="Sieber C.M."/>
            <person name="Emerson J.B."/>
            <person name="Anantharaman K."/>
            <person name="Thomas B.C."/>
            <person name="Malmstrom R."/>
            <person name="Stieglmeier M."/>
            <person name="Klingl A."/>
            <person name="Woyke T."/>
            <person name="Ryan C.M."/>
            <person name="Banfield J.F."/>
        </authorList>
    </citation>
    <scope>NUCLEOTIDE SEQUENCE [LARGE SCALE GENOMIC DNA]</scope>
    <source>
        <strain evidence="10">CG23_combo_of_CG06-09_8_20_14_all_41_10</strain>
    </source>
</reference>
<name>A0A2G9ZP76_9BACT</name>
<evidence type="ECO:0000256" key="2">
    <source>
        <dbReference type="ARBA" id="ARBA00022723"/>
    </source>
</evidence>
<comment type="subcellular location">
    <subcellularLocation>
        <location evidence="7">Cytoplasm</location>
    </subcellularLocation>
</comment>
<dbReference type="PROSITE" id="PS50862">
    <property type="entry name" value="AA_TRNA_LIGASE_II"/>
    <property type="match status" value="1"/>
</dbReference>
<dbReference type="NCBIfam" id="NF001756">
    <property type="entry name" value="PRK00484.1"/>
    <property type="match status" value="1"/>
</dbReference>
<evidence type="ECO:0000256" key="6">
    <source>
        <dbReference type="ARBA" id="ARBA00048573"/>
    </source>
</evidence>
<keyword evidence="7" id="KW-0648">Protein biosynthesis</keyword>
<evidence type="ECO:0000313" key="10">
    <source>
        <dbReference type="EMBL" id="PIP34380.1"/>
    </source>
</evidence>
<dbReference type="PANTHER" id="PTHR42918:SF15">
    <property type="entry name" value="LYSINE--TRNA LIGASE, CHLOROPLASTIC_MITOCHONDRIAL"/>
    <property type="match status" value="1"/>
</dbReference>
<dbReference type="EC" id="6.1.1.6" evidence="7"/>
<dbReference type="InterPro" id="IPR012340">
    <property type="entry name" value="NA-bd_OB-fold"/>
</dbReference>
<dbReference type="GO" id="GO:0005829">
    <property type="term" value="C:cytosol"/>
    <property type="evidence" value="ECO:0007669"/>
    <property type="project" value="TreeGrafter"/>
</dbReference>
<dbReference type="Pfam" id="PF01336">
    <property type="entry name" value="tRNA_anti-codon"/>
    <property type="match status" value="1"/>
</dbReference>
<dbReference type="PRINTS" id="PR00982">
    <property type="entry name" value="TRNASYNTHLYS"/>
</dbReference>
<gene>
    <name evidence="7 10" type="primary">lysS</name>
    <name evidence="10" type="ORF">COX21_03235</name>
</gene>
<dbReference type="EMBL" id="PCSE01000095">
    <property type="protein sequence ID" value="PIP34380.1"/>
    <property type="molecule type" value="Genomic_DNA"/>
</dbReference>
<comment type="similarity">
    <text evidence="7">Belongs to the class-II aminoacyl-tRNA synthetase family.</text>
</comment>
<proteinExistence type="inferred from homology"/>
<dbReference type="Gene3D" id="2.40.50.140">
    <property type="entry name" value="Nucleic acid-binding proteins"/>
    <property type="match status" value="1"/>
</dbReference>
<evidence type="ECO:0000256" key="5">
    <source>
        <dbReference type="ARBA" id="ARBA00023146"/>
    </source>
</evidence>
<sequence length="490" mass="56783">MENANPGSERDERLKKLEALKEKGLNPYPAKSNRNISVAEVLASFDDLNESQKELIIGGRLRTLRTHGNLTFANLQDGKDQIQIAISKKEVGDEAYKLFIKFIDMGDFVEVRGACFTTHKGEKSVMAKKWQLLTKTLRPMPEKWHGLSDEDEKLRRRYLDIMLNREVYEMIEKRSKFWQATRNFLHDHGFLEVETPVLETTTGGADAKPFVTHHNALDIDVFLRISMGELWQKKLMVAGFPKTFEIGRQFRNEGMDAEHLQDYSQMEFYWAYADYEQGMELVEELYKYIAQETFGTMKFKIKDFDIDLGQKWARYDYVDTVKKYTGIDVLNTNEKEIIAKLNELGVKYDEKGFNITRAIDNLWKYCRRQIAGPGFLVNTPVAISPLAKRDDKNPQITQRFQPIIAGSELGNGYSELNDPLDQESRFQEQQKLREAGDDEAQMHDHDFVEALEYGMPPTCGFGFSERLFSFLMNKSARECQIFPLMKPKND</sequence>
<dbReference type="AlphaFoldDB" id="A0A2G9ZP76"/>
<dbReference type="PANTHER" id="PTHR42918">
    <property type="entry name" value="LYSYL-TRNA SYNTHETASE"/>
    <property type="match status" value="1"/>
</dbReference>
<evidence type="ECO:0000256" key="1">
    <source>
        <dbReference type="ARBA" id="ARBA00022598"/>
    </source>
</evidence>
<comment type="subunit">
    <text evidence="7">Homodimer.</text>
</comment>
<feature type="binding site" evidence="7">
    <location>
        <position position="408"/>
    </location>
    <ligand>
        <name>Mg(2+)</name>
        <dbReference type="ChEBI" id="CHEBI:18420"/>
        <label>1</label>
    </ligand>
</feature>
<evidence type="ECO:0000256" key="4">
    <source>
        <dbReference type="ARBA" id="ARBA00022840"/>
    </source>
</evidence>
<dbReference type="GO" id="GO:0006430">
    <property type="term" value="P:lysyl-tRNA aminoacylation"/>
    <property type="evidence" value="ECO:0007669"/>
    <property type="project" value="UniProtKB-UniRule"/>
</dbReference>
<dbReference type="SUPFAM" id="SSF55681">
    <property type="entry name" value="Class II aaRS and biotin synthetases"/>
    <property type="match status" value="1"/>
</dbReference>
<dbReference type="HAMAP" id="MF_00252">
    <property type="entry name" value="Lys_tRNA_synth_class2"/>
    <property type="match status" value="1"/>
</dbReference>
<keyword evidence="3 7" id="KW-0547">Nucleotide-binding</keyword>
<keyword evidence="7" id="KW-0963">Cytoplasm</keyword>
<dbReference type="NCBIfam" id="TIGR00499">
    <property type="entry name" value="lysS_bact"/>
    <property type="match status" value="1"/>
</dbReference>
<evidence type="ECO:0000256" key="3">
    <source>
        <dbReference type="ARBA" id="ARBA00022741"/>
    </source>
</evidence>
<dbReference type="InterPro" id="IPR044136">
    <property type="entry name" value="Lys-tRNA-ligase_II_N"/>
</dbReference>
<comment type="caution">
    <text evidence="10">The sequence shown here is derived from an EMBL/GenBank/DDBJ whole genome shotgun (WGS) entry which is preliminary data.</text>
</comment>
<keyword evidence="1 7" id="KW-0436">Ligase</keyword>
<dbReference type="Proteomes" id="UP000231408">
    <property type="component" value="Unassembled WGS sequence"/>
</dbReference>
<dbReference type="InterPro" id="IPR045864">
    <property type="entry name" value="aa-tRNA-synth_II/BPL/LPL"/>
</dbReference>
<protein>
    <recommendedName>
        <fullName evidence="7">Lysine--tRNA ligase</fullName>
        <ecNumber evidence="7">6.1.1.6</ecNumber>
    </recommendedName>
    <alternativeName>
        <fullName evidence="7">Lysyl-tRNA synthetase</fullName>
        <shortName evidence="7">LysRS</shortName>
    </alternativeName>
</protein>
<dbReference type="SUPFAM" id="SSF50249">
    <property type="entry name" value="Nucleic acid-binding proteins"/>
    <property type="match status" value="1"/>
</dbReference>
<keyword evidence="5 7" id="KW-0030">Aminoacyl-tRNA synthetase</keyword>
<feature type="domain" description="Aminoacyl-transfer RNA synthetases class-II family profile" evidence="9">
    <location>
        <begin position="174"/>
        <end position="487"/>
    </location>
</feature>
<keyword evidence="7 8" id="KW-0460">Magnesium</keyword>
<dbReference type="GO" id="GO:0000049">
    <property type="term" value="F:tRNA binding"/>
    <property type="evidence" value="ECO:0007669"/>
    <property type="project" value="TreeGrafter"/>
</dbReference>
<keyword evidence="2 7" id="KW-0479">Metal-binding</keyword>
<dbReference type="InterPro" id="IPR004365">
    <property type="entry name" value="NA-bd_OB_tRNA"/>
</dbReference>
<dbReference type="InterPro" id="IPR004364">
    <property type="entry name" value="Aa-tRNA-synt_II"/>
</dbReference>
<dbReference type="Pfam" id="PF00152">
    <property type="entry name" value="tRNA-synt_2"/>
    <property type="match status" value="1"/>
</dbReference>
<accession>A0A2G9ZP76</accession>
<feature type="binding site" evidence="7">
    <location>
        <position position="408"/>
    </location>
    <ligand>
        <name>Mg(2+)</name>
        <dbReference type="ChEBI" id="CHEBI:18420"/>
        <label>2</label>
    </ligand>
</feature>
<comment type="cofactor">
    <cofactor evidence="7 8">
        <name>Mg(2+)</name>
        <dbReference type="ChEBI" id="CHEBI:18420"/>
    </cofactor>
    <text evidence="7 8">Binds 3 Mg(2+) ions per subunit.</text>
</comment>
<dbReference type="GO" id="GO:0000287">
    <property type="term" value="F:magnesium ion binding"/>
    <property type="evidence" value="ECO:0007669"/>
    <property type="project" value="UniProtKB-UniRule"/>
</dbReference>
<evidence type="ECO:0000256" key="7">
    <source>
        <dbReference type="HAMAP-Rule" id="MF_00252"/>
    </source>
</evidence>
<dbReference type="InterPro" id="IPR018149">
    <property type="entry name" value="Lys-tRNA-synth_II_C"/>
</dbReference>
<organism evidence="10 11">
    <name type="scientific">Candidatus Falkowbacteria bacterium CG23_combo_of_CG06-09_8_20_14_all_41_10</name>
    <dbReference type="NCBI Taxonomy" id="1974571"/>
    <lineage>
        <taxon>Bacteria</taxon>
        <taxon>Candidatus Falkowiibacteriota</taxon>
    </lineage>
</organism>
<dbReference type="GO" id="GO:0004824">
    <property type="term" value="F:lysine-tRNA ligase activity"/>
    <property type="evidence" value="ECO:0007669"/>
    <property type="project" value="UniProtKB-UniRule"/>
</dbReference>